<evidence type="ECO:0000313" key="3">
    <source>
        <dbReference type="EMBL" id="GJG32278.1"/>
    </source>
</evidence>
<dbReference type="PANTHER" id="PTHR34580:SF9">
    <property type="entry name" value="SLL5097 PROTEIN"/>
    <property type="match status" value="1"/>
</dbReference>
<evidence type="ECO:0000259" key="2">
    <source>
        <dbReference type="Pfam" id="PF25583"/>
    </source>
</evidence>
<feature type="domain" description="WCX" evidence="2">
    <location>
        <begin position="220"/>
        <end position="295"/>
    </location>
</feature>
<evidence type="ECO:0000313" key="4">
    <source>
        <dbReference type="Proteomes" id="UP000887097"/>
    </source>
</evidence>
<dbReference type="GeneID" id="31502341"/>
<gene>
    <name evidence="3" type="ORF">PRMUPPPA20_03870</name>
</gene>
<dbReference type="EMBL" id="BPTT01000001">
    <property type="protein sequence ID" value="GJG32278.1"/>
    <property type="molecule type" value="Genomic_DNA"/>
</dbReference>
<dbReference type="OMA" id="LRTFHNH"/>
<dbReference type="AlphaFoldDB" id="A0AA37I010"/>
<sequence length="303" mass="36298">MAKNLLNKYVWLVETIYKAKRISFEEINHRWLDNDISEDKPLSIRTFHKWRIAIEEMFGLIIENEQGGQYRYYIQNAEELRSGSMRSWLFNTLTVSNLMLDSVSIKDKVLFEEIPDGEQYLPDILEALKKNLVLGMTYQSFTRDEANTFEIEPYCLRAFKQRWYLVARSPYYNKIMIYALDRVQWLGLTEKTFKYPKDFIPVEFFDDCFGIIADQNVSIETVKFKVSTGQANYLRSLRLHQSQHEIERTDEYSIFTVRLRPTFDFRQEILSQGCDIEVLEPKWFRDEVAEISKHMWNKYKDDK</sequence>
<feature type="domain" description="WYL" evidence="1">
    <location>
        <begin position="120"/>
        <end position="184"/>
    </location>
</feature>
<dbReference type="Pfam" id="PF13280">
    <property type="entry name" value="WYL"/>
    <property type="match status" value="1"/>
</dbReference>
<comment type="caution">
    <text evidence="3">The sequence shown here is derived from an EMBL/GenBank/DDBJ whole genome shotgun (WGS) entry which is preliminary data.</text>
</comment>
<dbReference type="PANTHER" id="PTHR34580">
    <property type="match status" value="1"/>
</dbReference>
<dbReference type="InterPro" id="IPR026881">
    <property type="entry name" value="WYL_dom"/>
</dbReference>
<protein>
    <submittedName>
        <fullName evidence="3">WYL domain-containing protein</fullName>
    </submittedName>
</protein>
<dbReference type="PROSITE" id="PS52050">
    <property type="entry name" value="WYL"/>
    <property type="match status" value="1"/>
</dbReference>
<proteinExistence type="predicted"/>
<dbReference type="Pfam" id="PF25583">
    <property type="entry name" value="WCX"/>
    <property type="match status" value="1"/>
</dbReference>
<dbReference type="InterPro" id="IPR051534">
    <property type="entry name" value="CBASS_pafABC_assoc_protein"/>
</dbReference>
<accession>A0AA37I010</accession>
<dbReference type="RefSeq" id="WP_013063059.1">
    <property type="nucleotide sequence ID" value="NZ_BPTT01000001.1"/>
</dbReference>
<organism evidence="3 4">
    <name type="scientific">Xylanibacter ruminicola</name>
    <name type="common">Prevotella ruminicola</name>
    <dbReference type="NCBI Taxonomy" id="839"/>
    <lineage>
        <taxon>Bacteria</taxon>
        <taxon>Pseudomonadati</taxon>
        <taxon>Bacteroidota</taxon>
        <taxon>Bacteroidia</taxon>
        <taxon>Bacteroidales</taxon>
        <taxon>Prevotellaceae</taxon>
        <taxon>Xylanibacter</taxon>
    </lineage>
</organism>
<evidence type="ECO:0000259" key="1">
    <source>
        <dbReference type="Pfam" id="PF13280"/>
    </source>
</evidence>
<dbReference type="InterPro" id="IPR057727">
    <property type="entry name" value="WCX_dom"/>
</dbReference>
<reference evidence="3" key="1">
    <citation type="submission" date="2021-08" db="EMBL/GenBank/DDBJ databases">
        <title>Prevotella lacticifex sp. nov., isolated from rumen of cow.</title>
        <authorList>
            <person name="Shinkai T."/>
            <person name="Ikeyama N."/>
            <person name="Kumagai M."/>
            <person name="Ohmori H."/>
            <person name="Sakamoto M."/>
            <person name="Ohkuma M."/>
            <person name="Mitsumori M."/>
        </authorList>
    </citation>
    <scope>NUCLEOTIDE SEQUENCE</scope>
    <source>
        <strain evidence="3">JCM 8259</strain>
    </source>
</reference>
<name>A0AA37I010_XYLRU</name>
<dbReference type="Proteomes" id="UP000887097">
    <property type="component" value="Unassembled WGS sequence"/>
</dbReference>